<evidence type="ECO:0000313" key="6">
    <source>
        <dbReference type="Proteomes" id="UP000183471"/>
    </source>
</evidence>
<dbReference type="InterPro" id="IPR013655">
    <property type="entry name" value="PAS_fold_3"/>
</dbReference>
<dbReference type="EMBL" id="FNKY01000001">
    <property type="protein sequence ID" value="SDQ69238.1"/>
    <property type="molecule type" value="Genomic_DNA"/>
</dbReference>
<evidence type="ECO:0000256" key="3">
    <source>
        <dbReference type="ARBA" id="ARBA00023012"/>
    </source>
</evidence>
<protein>
    <submittedName>
        <fullName evidence="5">PAS fold-containing protein</fullName>
    </submittedName>
</protein>
<dbReference type="SUPFAM" id="SSF55785">
    <property type="entry name" value="PYP-like sensor domain (PAS domain)"/>
    <property type="match status" value="1"/>
</dbReference>
<dbReference type="Gene3D" id="1.20.5.1930">
    <property type="match status" value="1"/>
</dbReference>
<dbReference type="InterPro" id="IPR035965">
    <property type="entry name" value="PAS-like_dom_sf"/>
</dbReference>
<dbReference type="Gene3D" id="3.30.450.20">
    <property type="entry name" value="PAS domain"/>
    <property type="match status" value="1"/>
</dbReference>
<keyword evidence="2" id="KW-0418">Kinase</keyword>
<evidence type="ECO:0000259" key="4">
    <source>
        <dbReference type="SMART" id="SM00387"/>
    </source>
</evidence>
<evidence type="ECO:0000256" key="1">
    <source>
        <dbReference type="ARBA" id="ARBA00022679"/>
    </source>
</evidence>
<keyword evidence="1" id="KW-0808">Transferase</keyword>
<feature type="domain" description="Histidine kinase/HSP90-like ATPase" evidence="4">
    <location>
        <begin position="274"/>
        <end position="371"/>
    </location>
</feature>
<dbReference type="PANTHER" id="PTHR24421:SF59">
    <property type="entry name" value="OXYGEN SENSOR HISTIDINE KINASE NREB"/>
    <property type="match status" value="1"/>
</dbReference>
<sequence length="386" mass="43348">MKDADKSEEKIEDAMQAAEGEAQSLAIVANAPGMVFQYVRYEDGRHIIPFVSDQCFNLLGITVEALQANPELFMDIVLREDREGLRRSRDQSATRLNTWNWEGRLWIESFRDVKWVSLRASPRREKDIGVIWEGIIINITQSRRRETELKESHERLREVSSHVMAAREHERIRIAQEIHDDLGGNLTAIKIDLDWLGRHITDEDSVLLAKIHTIDQLVDRTIDSIRRMSRDLRPGIMDFGIVAAIEWEAGEFSKRLGIPCEVVCAQEDIELDQDAAVAVFRIFQEALTNIAKHGRASHVWVRLDADISAKGQLELEVRDNGRGITAADTGKLNSFGIRGMIERAGLLDGKLTVSGAPGEGTAVHLSIPLALGRDSLAIPRSNIRPS</sequence>
<accession>A0ABY0TE42</accession>
<proteinExistence type="predicted"/>
<evidence type="ECO:0000256" key="2">
    <source>
        <dbReference type="ARBA" id="ARBA00022777"/>
    </source>
</evidence>
<dbReference type="Gene3D" id="3.30.565.10">
    <property type="entry name" value="Histidine kinase-like ATPase, C-terminal domain"/>
    <property type="match status" value="1"/>
</dbReference>
<comment type="caution">
    <text evidence="5">The sequence shown here is derived from an EMBL/GenBank/DDBJ whole genome shotgun (WGS) entry which is preliminary data.</text>
</comment>
<gene>
    <name evidence="5" type="ORF">SAMN05216402_1882</name>
</gene>
<dbReference type="CDD" id="cd16917">
    <property type="entry name" value="HATPase_UhpB-NarQ-NarX-like"/>
    <property type="match status" value="1"/>
</dbReference>
<dbReference type="PANTHER" id="PTHR24421">
    <property type="entry name" value="NITRATE/NITRITE SENSOR PROTEIN NARX-RELATED"/>
    <property type="match status" value="1"/>
</dbReference>
<dbReference type="Proteomes" id="UP000183471">
    <property type="component" value="Unassembled WGS sequence"/>
</dbReference>
<dbReference type="Pfam" id="PF02518">
    <property type="entry name" value="HATPase_c"/>
    <property type="match status" value="1"/>
</dbReference>
<dbReference type="InterPro" id="IPR050482">
    <property type="entry name" value="Sensor_HK_TwoCompSys"/>
</dbReference>
<reference evidence="5 6" key="1">
    <citation type="submission" date="2016-10" db="EMBL/GenBank/DDBJ databases">
        <authorList>
            <person name="Varghese N."/>
            <person name="Submissions S."/>
        </authorList>
    </citation>
    <scope>NUCLEOTIDE SEQUENCE [LARGE SCALE GENOMIC DNA]</scope>
    <source>
        <strain evidence="5 6">Nl1</strain>
    </source>
</reference>
<dbReference type="RefSeq" id="WP_074632067.1">
    <property type="nucleotide sequence ID" value="NZ_FNKY01000001.1"/>
</dbReference>
<evidence type="ECO:0000313" key="5">
    <source>
        <dbReference type="EMBL" id="SDQ69238.1"/>
    </source>
</evidence>
<keyword evidence="3" id="KW-0902">Two-component regulatory system</keyword>
<dbReference type="InterPro" id="IPR036890">
    <property type="entry name" value="HATPase_C_sf"/>
</dbReference>
<dbReference type="InterPro" id="IPR003594">
    <property type="entry name" value="HATPase_dom"/>
</dbReference>
<organism evidence="5 6">
    <name type="scientific">Nitrosospira multiformis</name>
    <dbReference type="NCBI Taxonomy" id="1231"/>
    <lineage>
        <taxon>Bacteria</taxon>
        <taxon>Pseudomonadati</taxon>
        <taxon>Pseudomonadota</taxon>
        <taxon>Betaproteobacteria</taxon>
        <taxon>Nitrosomonadales</taxon>
        <taxon>Nitrosomonadaceae</taxon>
        <taxon>Nitrosospira</taxon>
    </lineage>
</organism>
<dbReference type="SUPFAM" id="SSF55874">
    <property type="entry name" value="ATPase domain of HSP90 chaperone/DNA topoisomerase II/histidine kinase"/>
    <property type="match status" value="1"/>
</dbReference>
<keyword evidence="6" id="KW-1185">Reference proteome</keyword>
<name>A0ABY0TE42_9PROT</name>
<dbReference type="SMART" id="SM00387">
    <property type="entry name" value="HATPase_c"/>
    <property type="match status" value="1"/>
</dbReference>
<dbReference type="Pfam" id="PF07730">
    <property type="entry name" value="HisKA_3"/>
    <property type="match status" value="1"/>
</dbReference>
<dbReference type="InterPro" id="IPR011712">
    <property type="entry name" value="Sig_transdc_His_kin_sub3_dim/P"/>
</dbReference>
<dbReference type="Pfam" id="PF08447">
    <property type="entry name" value="PAS_3"/>
    <property type="match status" value="1"/>
</dbReference>